<dbReference type="EMBL" id="LT634361">
    <property type="protein sequence ID" value="SFZ80385.1"/>
    <property type="molecule type" value="Genomic_DNA"/>
</dbReference>
<sequence>MEIKRSSVYNPIELPVQLNISFEKIISLFEKYAHADFKEHPFHKSSKIMLRKVEKHPEFITGFSDLSLLEKHHEIIDILLDTLFPEILSDNEIKAATIPFTFTSFKFTNRFKKILANAGDDYLLEVRNFQENVMYIYACTLILRLVYNYFVDLKRPFFFDIPDKTLGITKHYRVAFNGDFMQISPTKNAPKITHNDIKLLLDNFDDIKIWKEKFPPNSYLFKGFGIMNLFDVTSDEIISSISNNLLKKDDGNIIEKLQRDLSDFFNIKDLSIGFSVFDISNLELSARIKKAESILLDGKKTVFCNTFFCEHILNKVFNEVENVAISDIDAYRKTSGENPFYQQLKKKNVGSILLIPIKPPNNSNDLFLLEVASPRAYELNSVNQEKLKDIIPVFEAAAERNSEEYFNILEATIQEHYTSIHPSVKWRFYEAAETYQKAIFEKKPAVKISEIIFKEVYPLYGQLDIKGSSTARNNAIKEDLTTQLTLAISVLKEACDTERIPIYDELRFRVSGYLSKVNNGLKAGDEITILDFLKKDIYPVFNHIKEINATLFDLVKTYTNRLDDNLHVVYEKRKAYEHSVTLLNNRLTQFIDGKQEEAQAMFPHYFERYKTDGVEYNMYIGQSLTKEKKFDLLYLYNLRLWQLQIMCEMENVANTARNSMEHDLRVASLILVHSSSLTIRFRMDEKQFDVDGAYNIRYEIIKKRVDKARIKGTNERLTAPGKIAIVYTQDKDANEYLKYIYYLQSKNQLGDIEKLDLEDLQGVSGLKALRVTVIYNTNFREEATITFQDLIEEIKK</sequence>
<protein>
    <recommendedName>
        <fullName evidence="3">GAF domain-containing protein</fullName>
    </recommendedName>
</protein>
<name>A0A2H1E6Y1_9FLAO</name>
<gene>
    <name evidence="1" type="ORF">MARIT_0484</name>
</gene>
<dbReference type="STRING" id="1349785.GCA_000509405_00539"/>
<organism evidence="1 2">
    <name type="scientific">Tenacibaculum maritimum NCIMB 2154</name>
    <dbReference type="NCBI Taxonomy" id="1349785"/>
    <lineage>
        <taxon>Bacteria</taxon>
        <taxon>Pseudomonadati</taxon>
        <taxon>Bacteroidota</taxon>
        <taxon>Flavobacteriia</taxon>
        <taxon>Flavobacteriales</taxon>
        <taxon>Flavobacteriaceae</taxon>
        <taxon>Tenacibaculum</taxon>
    </lineage>
</organism>
<dbReference type="GeneID" id="47722082"/>
<evidence type="ECO:0000313" key="2">
    <source>
        <dbReference type="Proteomes" id="UP000231564"/>
    </source>
</evidence>
<reference evidence="1 2" key="1">
    <citation type="submission" date="2016-11" db="EMBL/GenBank/DDBJ databases">
        <authorList>
            <person name="Jaros S."/>
            <person name="Januszkiewicz K."/>
            <person name="Wedrychowicz H."/>
        </authorList>
    </citation>
    <scope>NUCLEOTIDE SEQUENCE [LARGE SCALE GENOMIC DNA]</scope>
    <source>
        <strain evidence="1">NCIMB 2154T</strain>
    </source>
</reference>
<keyword evidence="2" id="KW-1185">Reference proteome</keyword>
<dbReference type="OrthoDB" id="627374at2"/>
<dbReference type="RefSeq" id="WP_024742091.1">
    <property type="nucleotide sequence ID" value="NZ_BAUG01000047.1"/>
</dbReference>
<proteinExistence type="predicted"/>
<dbReference type="AlphaFoldDB" id="A0A2H1E6Y1"/>
<evidence type="ECO:0008006" key="3">
    <source>
        <dbReference type="Google" id="ProtNLM"/>
    </source>
</evidence>
<evidence type="ECO:0000313" key="1">
    <source>
        <dbReference type="EMBL" id="SFZ80385.1"/>
    </source>
</evidence>
<accession>A0A2H1E6Y1</accession>
<dbReference type="KEGG" id="tmar:MARIT_0484"/>
<dbReference type="Proteomes" id="UP000231564">
    <property type="component" value="Chromosome MARIT"/>
</dbReference>